<comment type="caution">
    <text evidence="2">The sequence shown here is derived from an EMBL/GenBank/DDBJ whole genome shotgun (WGS) entry which is preliminary data.</text>
</comment>
<feature type="compositionally biased region" description="Low complexity" evidence="1">
    <location>
        <begin position="10"/>
        <end position="22"/>
    </location>
</feature>
<dbReference type="Proteomes" id="UP000193411">
    <property type="component" value="Unassembled WGS sequence"/>
</dbReference>
<gene>
    <name evidence="2" type="ORF">BCR44DRAFT_65896</name>
</gene>
<name>A0A1Y2HYV9_9FUNG</name>
<evidence type="ECO:0000256" key="1">
    <source>
        <dbReference type="SAM" id="MobiDB-lite"/>
    </source>
</evidence>
<keyword evidence="3" id="KW-1185">Reference proteome</keyword>
<protein>
    <recommendedName>
        <fullName evidence="4">RING-type domain-containing protein</fullName>
    </recommendedName>
</protein>
<evidence type="ECO:0000313" key="3">
    <source>
        <dbReference type="Proteomes" id="UP000193411"/>
    </source>
</evidence>
<evidence type="ECO:0008006" key="4">
    <source>
        <dbReference type="Google" id="ProtNLM"/>
    </source>
</evidence>
<sequence>MSTNPPPSTSTPATSATDATLASATAADDPQCLVCHKFSIEYGGSSCGCPTLCRKCAMKQGTGGKCRTCHQMFGDVKRVVK</sequence>
<proteinExistence type="predicted"/>
<dbReference type="EMBL" id="MCFL01000004">
    <property type="protein sequence ID" value="ORZ39815.1"/>
    <property type="molecule type" value="Genomic_DNA"/>
</dbReference>
<accession>A0A1Y2HYV9</accession>
<evidence type="ECO:0000313" key="2">
    <source>
        <dbReference type="EMBL" id="ORZ39815.1"/>
    </source>
</evidence>
<organism evidence="2 3">
    <name type="scientific">Catenaria anguillulae PL171</name>
    <dbReference type="NCBI Taxonomy" id="765915"/>
    <lineage>
        <taxon>Eukaryota</taxon>
        <taxon>Fungi</taxon>
        <taxon>Fungi incertae sedis</taxon>
        <taxon>Blastocladiomycota</taxon>
        <taxon>Blastocladiomycetes</taxon>
        <taxon>Blastocladiales</taxon>
        <taxon>Catenariaceae</taxon>
        <taxon>Catenaria</taxon>
    </lineage>
</organism>
<feature type="region of interest" description="Disordered" evidence="1">
    <location>
        <begin position="1"/>
        <end position="22"/>
    </location>
</feature>
<reference evidence="2 3" key="1">
    <citation type="submission" date="2016-07" db="EMBL/GenBank/DDBJ databases">
        <title>Pervasive Adenine N6-methylation of Active Genes in Fungi.</title>
        <authorList>
            <consortium name="DOE Joint Genome Institute"/>
            <person name="Mondo S.J."/>
            <person name="Dannebaum R.O."/>
            <person name="Kuo R.C."/>
            <person name="Labutti K."/>
            <person name="Haridas S."/>
            <person name="Kuo A."/>
            <person name="Salamov A."/>
            <person name="Ahrendt S.R."/>
            <person name="Lipzen A."/>
            <person name="Sullivan W."/>
            <person name="Andreopoulos W.B."/>
            <person name="Clum A."/>
            <person name="Lindquist E."/>
            <person name="Daum C."/>
            <person name="Ramamoorthy G.K."/>
            <person name="Gryganskyi A."/>
            <person name="Culley D."/>
            <person name="Magnuson J.K."/>
            <person name="James T.Y."/>
            <person name="O'Malley M.A."/>
            <person name="Stajich J.E."/>
            <person name="Spatafora J.W."/>
            <person name="Visel A."/>
            <person name="Grigoriev I.V."/>
        </authorList>
    </citation>
    <scope>NUCLEOTIDE SEQUENCE [LARGE SCALE GENOMIC DNA]</scope>
    <source>
        <strain evidence="2 3">PL171</strain>
    </source>
</reference>
<dbReference type="OrthoDB" id="269956at2759"/>
<dbReference type="AlphaFoldDB" id="A0A1Y2HYV9"/>